<dbReference type="RefSeq" id="WP_344352201.1">
    <property type="nucleotide sequence ID" value="NZ_BAAASM010000056.1"/>
</dbReference>
<dbReference type="Gene3D" id="1.10.150.130">
    <property type="match status" value="1"/>
</dbReference>
<organism evidence="5 6">
    <name type="scientific">Streptomyces nogalater</name>
    <dbReference type="NCBI Taxonomy" id="38314"/>
    <lineage>
        <taxon>Bacteria</taxon>
        <taxon>Bacillati</taxon>
        <taxon>Actinomycetota</taxon>
        <taxon>Actinomycetes</taxon>
        <taxon>Kitasatosporales</taxon>
        <taxon>Streptomycetaceae</taxon>
        <taxon>Streptomyces</taxon>
    </lineage>
</organism>
<gene>
    <name evidence="5" type="ORF">ACFP3J_23745</name>
</gene>
<dbReference type="InterPro" id="IPR044068">
    <property type="entry name" value="CB"/>
</dbReference>
<evidence type="ECO:0000313" key="5">
    <source>
        <dbReference type="EMBL" id="MFC5658480.1"/>
    </source>
</evidence>
<dbReference type="Gene3D" id="1.10.443.10">
    <property type="entry name" value="Intergrase catalytic core"/>
    <property type="match status" value="1"/>
</dbReference>
<dbReference type="InterPro" id="IPR050090">
    <property type="entry name" value="Tyrosine_recombinase_XerCD"/>
</dbReference>
<evidence type="ECO:0000259" key="4">
    <source>
        <dbReference type="PROSITE" id="PS51900"/>
    </source>
</evidence>
<evidence type="ECO:0000256" key="1">
    <source>
        <dbReference type="ARBA" id="ARBA00023125"/>
    </source>
</evidence>
<dbReference type="InterPro" id="IPR010998">
    <property type="entry name" value="Integrase_recombinase_N"/>
</dbReference>
<sequence length="489" mass="56318">MNDLAWRVFYTRYELPRPRAADPFIDTLGDLDPWLDERSVPEGQPYLISPTGHYDIELNAFFSTELASAPTDTLRAYASDLKLWLTFLWVSRGHKDWRDADSDDRAAYKRWRTVDQRGPHVQAVTWDREVGTVNQFYRWALRKTYARQNPIVQRETRDHRGHGPRSVPAELSHTGSRNHLKWLTPAMYCMWRDVGVRGFTRQGLEDPSFRGRFGSRNRTYTDLMIRSGMRLCEQTSLSLFEVPRPVPGMVNARSWLPATIAKYGSARTVYFTHSDLAALYEYIEEERAEAIELARNQGVYERIRNPLIITDINRPLVDVGGRRLGVDQLGHAERRRLLIDTPDGLEPAALWLNEHGLPSARSCWQAVFTTANQRCDRVGLDVTSHAHQLRHSFAVITLELLMRGHIASLGSMNLEQRGAYQRIFGDPVNWLRIRLGHRSRTTTEKYLHTLQELEWETRQALIPDDWDAAHVRPEELDDLVPAAPESASA</sequence>
<dbReference type="InterPro" id="IPR004107">
    <property type="entry name" value="Integrase_SAM-like_N"/>
</dbReference>
<dbReference type="SUPFAM" id="SSF47823">
    <property type="entry name" value="lambda integrase-like, N-terminal domain"/>
    <property type="match status" value="1"/>
</dbReference>
<dbReference type="Pfam" id="PF02899">
    <property type="entry name" value="Phage_int_SAM_1"/>
    <property type="match status" value="1"/>
</dbReference>
<dbReference type="EMBL" id="JBHSOE010000045">
    <property type="protein sequence ID" value="MFC5658480.1"/>
    <property type="molecule type" value="Genomic_DNA"/>
</dbReference>
<evidence type="ECO:0000313" key="6">
    <source>
        <dbReference type="Proteomes" id="UP001596065"/>
    </source>
</evidence>
<dbReference type="SUPFAM" id="SSF56349">
    <property type="entry name" value="DNA breaking-rejoining enzymes"/>
    <property type="match status" value="1"/>
</dbReference>
<protein>
    <submittedName>
        <fullName evidence="5">Site-specific integrase</fullName>
    </submittedName>
</protein>
<proteinExistence type="predicted"/>
<comment type="caution">
    <text evidence="5">The sequence shown here is derived from an EMBL/GenBank/DDBJ whole genome shotgun (WGS) entry which is preliminary data.</text>
</comment>
<dbReference type="PANTHER" id="PTHR30349">
    <property type="entry name" value="PHAGE INTEGRASE-RELATED"/>
    <property type="match status" value="1"/>
</dbReference>
<name>A0ABW0WQF9_STRNO</name>
<evidence type="ECO:0000256" key="2">
    <source>
        <dbReference type="ARBA" id="ARBA00023172"/>
    </source>
</evidence>
<reference evidence="6" key="1">
    <citation type="journal article" date="2019" name="Int. J. Syst. Evol. Microbiol.">
        <title>The Global Catalogue of Microorganisms (GCM) 10K type strain sequencing project: providing services to taxonomists for standard genome sequencing and annotation.</title>
        <authorList>
            <consortium name="The Broad Institute Genomics Platform"/>
            <consortium name="The Broad Institute Genome Sequencing Center for Infectious Disease"/>
            <person name="Wu L."/>
            <person name="Ma J."/>
        </authorList>
    </citation>
    <scope>NUCLEOTIDE SEQUENCE [LARGE SCALE GENOMIC DNA]</scope>
    <source>
        <strain evidence="6">KCTC 5701</strain>
    </source>
</reference>
<accession>A0ABW0WQF9</accession>
<keyword evidence="6" id="KW-1185">Reference proteome</keyword>
<dbReference type="InterPro" id="IPR013762">
    <property type="entry name" value="Integrase-like_cat_sf"/>
</dbReference>
<keyword evidence="2" id="KW-0233">DNA recombination</keyword>
<evidence type="ECO:0000256" key="3">
    <source>
        <dbReference type="PROSITE-ProRule" id="PRU01248"/>
    </source>
</evidence>
<dbReference type="InterPro" id="IPR011010">
    <property type="entry name" value="DNA_brk_join_enz"/>
</dbReference>
<dbReference type="PANTHER" id="PTHR30349:SF64">
    <property type="entry name" value="PROPHAGE INTEGRASE INTD-RELATED"/>
    <property type="match status" value="1"/>
</dbReference>
<dbReference type="PROSITE" id="PS51900">
    <property type="entry name" value="CB"/>
    <property type="match status" value="1"/>
</dbReference>
<dbReference type="Proteomes" id="UP001596065">
    <property type="component" value="Unassembled WGS sequence"/>
</dbReference>
<keyword evidence="1 3" id="KW-0238">DNA-binding</keyword>
<feature type="domain" description="Core-binding (CB)" evidence="4">
    <location>
        <begin position="53"/>
        <end position="141"/>
    </location>
</feature>